<dbReference type="EMBL" id="CP017415">
    <property type="protein sequence ID" value="AOU97695.1"/>
    <property type="molecule type" value="Genomic_DNA"/>
</dbReference>
<proteinExistence type="predicted"/>
<dbReference type="SUPFAM" id="SSF141571">
    <property type="entry name" value="Pentapeptide repeat-like"/>
    <property type="match status" value="1"/>
</dbReference>
<sequence>MTPNTETDTEQVDPCDLLSQHKIEEFNAYRAAGKPCRVAGKDLHAMDLRKVDVSGVDFSGCLLDRANLCGLDLRSCTLDGATLRDALIERTYFPASLDAAEIELSLKYGTRLRARP</sequence>
<dbReference type="AlphaFoldDB" id="A0A1D8IMP2"/>
<dbReference type="Proteomes" id="UP000095401">
    <property type="component" value="Chromosome"/>
</dbReference>
<keyword evidence="2" id="KW-1185">Reference proteome</keyword>
<name>A0A1D8IMP2_9GAMM</name>
<reference evidence="2" key="1">
    <citation type="submission" date="2016-09" db="EMBL/GenBank/DDBJ databases">
        <title>Acidihalobacter prosperus F5.</title>
        <authorList>
            <person name="Khaleque H.N."/>
            <person name="Ramsay J.P."/>
            <person name="Kaksonen A.H."/>
            <person name="Boxall N.J."/>
            <person name="Watkin E.L.J."/>
        </authorList>
    </citation>
    <scope>NUCLEOTIDE SEQUENCE [LARGE SCALE GENOMIC DNA]</scope>
    <source>
        <strain evidence="2">F5</strain>
    </source>
</reference>
<evidence type="ECO:0000313" key="2">
    <source>
        <dbReference type="Proteomes" id="UP000095401"/>
    </source>
</evidence>
<evidence type="ECO:0000313" key="1">
    <source>
        <dbReference type="EMBL" id="AOU97695.1"/>
    </source>
</evidence>
<dbReference type="Pfam" id="PF00805">
    <property type="entry name" value="Pentapeptide"/>
    <property type="match status" value="1"/>
</dbReference>
<accession>A0A1D8IMP2</accession>
<dbReference type="RefSeq" id="WP_070078080.1">
    <property type="nucleotide sequence ID" value="NZ_CP017415.1"/>
</dbReference>
<gene>
    <name evidence="1" type="ORF">BI364_06740</name>
</gene>
<dbReference type="Gene3D" id="2.160.20.80">
    <property type="entry name" value="E3 ubiquitin-protein ligase SopA"/>
    <property type="match status" value="1"/>
</dbReference>
<dbReference type="InterPro" id="IPR001646">
    <property type="entry name" value="5peptide_repeat"/>
</dbReference>
<organism evidence="1 2">
    <name type="scientific">Acidihalobacter yilgarnensis</name>
    <dbReference type="NCBI Taxonomy" id="2819280"/>
    <lineage>
        <taxon>Bacteria</taxon>
        <taxon>Pseudomonadati</taxon>
        <taxon>Pseudomonadota</taxon>
        <taxon>Gammaproteobacteria</taxon>
        <taxon>Chromatiales</taxon>
        <taxon>Ectothiorhodospiraceae</taxon>
        <taxon>Acidihalobacter</taxon>
    </lineage>
</organism>
<dbReference type="KEGG" id="aprs:BI364_06740"/>
<evidence type="ECO:0008006" key="3">
    <source>
        <dbReference type="Google" id="ProtNLM"/>
    </source>
</evidence>
<protein>
    <recommendedName>
        <fullName evidence="3">Pentapeptide repeat-containing protein</fullName>
    </recommendedName>
</protein>